<dbReference type="Pfam" id="PF07690">
    <property type="entry name" value="MFS_1"/>
    <property type="match status" value="2"/>
</dbReference>
<dbReference type="InterPro" id="IPR014729">
    <property type="entry name" value="Rossmann-like_a/b/a_fold"/>
</dbReference>
<feature type="transmembrane region" description="Helical" evidence="2">
    <location>
        <begin position="182"/>
        <end position="201"/>
    </location>
</feature>
<feature type="transmembrane region" description="Helical" evidence="2">
    <location>
        <begin position="150"/>
        <end position="170"/>
    </location>
</feature>
<dbReference type="STRING" id="554055.A0A2P6VRT9"/>
<dbReference type="GO" id="GO:0006529">
    <property type="term" value="P:asparagine biosynthetic process"/>
    <property type="evidence" value="ECO:0007669"/>
    <property type="project" value="InterPro"/>
</dbReference>
<dbReference type="InterPro" id="IPR011701">
    <property type="entry name" value="MFS"/>
</dbReference>
<dbReference type="InterPro" id="IPR001962">
    <property type="entry name" value="Asn_synthase"/>
</dbReference>
<dbReference type="SUPFAM" id="SSF103473">
    <property type="entry name" value="MFS general substrate transporter"/>
    <property type="match status" value="1"/>
</dbReference>
<dbReference type="Gene3D" id="3.40.50.620">
    <property type="entry name" value="HUPs"/>
    <property type="match status" value="1"/>
</dbReference>
<evidence type="ECO:0000259" key="3">
    <source>
        <dbReference type="Pfam" id="PF00733"/>
    </source>
</evidence>
<dbReference type="GO" id="GO:0022857">
    <property type="term" value="F:transmembrane transporter activity"/>
    <property type="evidence" value="ECO:0007669"/>
    <property type="project" value="InterPro"/>
</dbReference>
<dbReference type="Gene3D" id="1.20.1250.20">
    <property type="entry name" value="MFS general substrate transporter like domains"/>
    <property type="match status" value="2"/>
</dbReference>
<keyword evidence="5" id="KW-1185">Reference proteome</keyword>
<evidence type="ECO:0000256" key="2">
    <source>
        <dbReference type="SAM" id="Phobius"/>
    </source>
</evidence>
<dbReference type="OrthoDB" id="409189at2759"/>
<evidence type="ECO:0000256" key="1">
    <source>
        <dbReference type="SAM" id="MobiDB-lite"/>
    </source>
</evidence>
<dbReference type="Pfam" id="PF00733">
    <property type="entry name" value="Asn_synthase"/>
    <property type="match status" value="1"/>
</dbReference>
<keyword evidence="2" id="KW-0472">Membrane</keyword>
<evidence type="ECO:0000313" key="4">
    <source>
        <dbReference type="EMBL" id="PSC76787.1"/>
    </source>
</evidence>
<dbReference type="AlphaFoldDB" id="A0A2P6VRT9"/>
<feature type="transmembrane region" description="Helical" evidence="2">
    <location>
        <begin position="492"/>
        <end position="513"/>
    </location>
</feature>
<keyword evidence="2" id="KW-1133">Transmembrane helix</keyword>
<evidence type="ECO:0000313" key="5">
    <source>
        <dbReference type="Proteomes" id="UP000239649"/>
    </source>
</evidence>
<dbReference type="PANTHER" id="PTHR23525">
    <property type="entry name" value="TRANSPORTER, PUTATIVE-RELATED"/>
    <property type="match status" value="1"/>
</dbReference>
<protein>
    <submittedName>
        <fullName evidence="4">Major Facilitator Superfamily (MFS)</fullName>
    </submittedName>
</protein>
<feature type="transmembrane region" description="Helical" evidence="2">
    <location>
        <begin position="365"/>
        <end position="385"/>
    </location>
</feature>
<feature type="region of interest" description="Disordered" evidence="1">
    <location>
        <begin position="234"/>
        <end position="258"/>
    </location>
</feature>
<comment type="caution">
    <text evidence="4">The sequence shown here is derived from an EMBL/GenBank/DDBJ whole genome shotgun (WGS) entry which is preliminary data.</text>
</comment>
<keyword evidence="2" id="KW-0812">Transmembrane</keyword>
<dbReference type="GO" id="GO:0004066">
    <property type="term" value="F:asparagine synthase (glutamine-hydrolyzing) activity"/>
    <property type="evidence" value="ECO:0007669"/>
    <property type="project" value="InterPro"/>
</dbReference>
<feature type="region of interest" description="Disordered" evidence="1">
    <location>
        <begin position="210"/>
        <end position="229"/>
    </location>
</feature>
<dbReference type="EMBL" id="LHPF02000001">
    <property type="protein sequence ID" value="PSC76787.1"/>
    <property type="molecule type" value="Genomic_DNA"/>
</dbReference>
<dbReference type="InterPro" id="IPR036259">
    <property type="entry name" value="MFS_trans_sf"/>
</dbReference>
<gene>
    <name evidence="4" type="primary">g175</name>
    <name evidence="4" type="ORF">C2E20_0175</name>
</gene>
<dbReference type="SUPFAM" id="SSF52402">
    <property type="entry name" value="Adenine nucleotide alpha hydrolases-like"/>
    <property type="match status" value="1"/>
</dbReference>
<proteinExistence type="predicted"/>
<reference evidence="4 5" key="1">
    <citation type="journal article" date="2018" name="Plant J.">
        <title>Genome sequences of Chlorella sorokiniana UTEX 1602 and Micractinium conductrix SAG 241.80: implications to maltose excretion by a green alga.</title>
        <authorList>
            <person name="Arriola M.B."/>
            <person name="Velmurugan N."/>
            <person name="Zhang Y."/>
            <person name="Plunkett M.H."/>
            <person name="Hondzo H."/>
            <person name="Barney B.M."/>
        </authorList>
    </citation>
    <scope>NUCLEOTIDE SEQUENCE [LARGE SCALE GENOMIC DNA]</scope>
    <source>
        <strain evidence="4 5">SAG 241.80</strain>
    </source>
</reference>
<dbReference type="CDD" id="cd01991">
    <property type="entry name" value="Asn_synthase_B_C"/>
    <property type="match status" value="1"/>
</dbReference>
<name>A0A2P6VRT9_9CHLO</name>
<feature type="region of interest" description="Disordered" evidence="1">
    <location>
        <begin position="711"/>
        <end position="749"/>
    </location>
</feature>
<dbReference type="PANTHER" id="PTHR23525:SF1">
    <property type="entry name" value="NODULIN-LIKE DOMAIN-CONTAINING PROTEIN"/>
    <property type="match status" value="1"/>
</dbReference>
<feature type="transmembrane region" description="Helical" evidence="2">
    <location>
        <begin position="84"/>
        <end position="104"/>
    </location>
</feature>
<feature type="domain" description="Asparagine synthetase" evidence="3">
    <location>
        <begin position="531"/>
        <end position="668"/>
    </location>
</feature>
<sequence length="1062" mass="111579">MWPRVGASKPAEAGGLNHNVKLALWWSLWENVSVRSGDVLSALLYLLTGSNTTVGVVQGVNGVLQMLAALPAGWLADRRRRDTLLRWGAGVGVAAGVVLAYALLVQPSVAWLAAAMALLGCYRGVYSSALEALWADSIPPGKSSLYTKRYALTVLSSSFGPWLSLALFSLLGNRWHERDCRLVLLAGVALMVVPLALMCFFDDDKALEGPTRRQRQAQGSGGCGGGEPRAAGYAPLPVANRDEKPGAGSSGTTSGEMADGTAMSAAAEVAATRALPAAAAAAAAAAAGAAAAAPCSDLVSFSELGFGAEGEADLEEAAGCCACLAPGLVVTLLISFSDLIGALASGMTLKFFAMFFFQVLHFSPAAVSLIGALSPLGVAAASLACQPLSKRVGRVQISLVTRCLDIVLLVCLAYLPTFGPSASHALLVAVHLARMAVANATRPLMRSVLMDCVPRRHRGKVNAVDSIRTFSWSGSAAAGGWLISRYGFQTTFLITAGIKLGAFLPLFALLAYVPDGLCDIAQHPQWDRDRACVILSGGLDSSIAACAGAAALGLHAAFTVLCSPDATDRQHAASAASAAGLEHHVADISLDKVLEELPTCVRVLQSFDPMSLRNEIAVCRALREAAARGFACAVTGDGADELFGGYSFTHRLDDAAWEENRAKMARHMRFGSVPLGRHFGLFVTSPFTQPAVVEAATHFGKADCVQPRLVDATQQQQQPAEQQLAEQQRQQPDEPCEAPPPPPPLLGKLPLRHAFPELPGEQRWRGKDPIEVGCGTTELGDRTWLSPPQPGRFSGLVSDADFQAGKAAAAAEGVTLRDKEHLFYYQEFRRQFPGGDVPGKPRHGSDPCPACGWQLSHPEQTFCVTCGHYDAHLRGGGKQQAAATAFLAIPSPTSRLPRSTMHTPAASLCSMSSRSRVVTVHASQQGMPRRLRNARLAPALVAGVAAAQLGLVPAHVHALEMAAQQEPAMGTVASELAAPAASALQHLNLPSMLQDKLELALAFDSFPAALLSSLEVQPSELQQPAATQAGYKFRHMNQHGFCYSRVLCGPRGGAAGAAVDGA</sequence>
<organism evidence="4 5">
    <name type="scientific">Micractinium conductrix</name>
    <dbReference type="NCBI Taxonomy" id="554055"/>
    <lineage>
        <taxon>Eukaryota</taxon>
        <taxon>Viridiplantae</taxon>
        <taxon>Chlorophyta</taxon>
        <taxon>core chlorophytes</taxon>
        <taxon>Trebouxiophyceae</taxon>
        <taxon>Chlorellales</taxon>
        <taxon>Chlorellaceae</taxon>
        <taxon>Chlorella clade</taxon>
        <taxon>Micractinium</taxon>
    </lineage>
</organism>
<accession>A0A2P6VRT9</accession>
<dbReference type="Proteomes" id="UP000239649">
    <property type="component" value="Unassembled WGS sequence"/>
</dbReference>
<feature type="transmembrane region" description="Helical" evidence="2">
    <location>
        <begin position="110"/>
        <end position="129"/>
    </location>
</feature>
<feature type="compositionally biased region" description="Low complexity" evidence="1">
    <location>
        <begin position="714"/>
        <end position="730"/>
    </location>
</feature>